<accession>A0A6C0J5X7</accession>
<proteinExistence type="predicted"/>
<name>A0A6C0J5X7_9ZZZZ</name>
<reference evidence="1" key="1">
    <citation type="journal article" date="2020" name="Nature">
        <title>Giant virus diversity and host interactions through global metagenomics.</title>
        <authorList>
            <person name="Schulz F."/>
            <person name="Roux S."/>
            <person name="Paez-Espino D."/>
            <person name="Jungbluth S."/>
            <person name="Walsh D.A."/>
            <person name="Denef V.J."/>
            <person name="McMahon K.D."/>
            <person name="Konstantinidis K.T."/>
            <person name="Eloe-Fadrosh E.A."/>
            <person name="Kyrpides N.C."/>
            <person name="Woyke T."/>
        </authorList>
    </citation>
    <scope>NUCLEOTIDE SEQUENCE</scope>
    <source>
        <strain evidence="1">GVMAG-M-3300025860-12</strain>
    </source>
</reference>
<organism evidence="1">
    <name type="scientific">viral metagenome</name>
    <dbReference type="NCBI Taxonomy" id="1070528"/>
    <lineage>
        <taxon>unclassified sequences</taxon>
        <taxon>metagenomes</taxon>
        <taxon>organismal metagenomes</taxon>
    </lineage>
</organism>
<dbReference type="AlphaFoldDB" id="A0A6C0J5X7"/>
<dbReference type="EMBL" id="MN740325">
    <property type="protein sequence ID" value="QHU00280.1"/>
    <property type="molecule type" value="Genomic_DNA"/>
</dbReference>
<evidence type="ECO:0000313" key="1">
    <source>
        <dbReference type="EMBL" id="QHU00280.1"/>
    </source>
</evidence>
<protein>
    <submittedName>
        <fullName evidence="1">Uncharacterized protein</fullName>
    </submittedName>
</protein>
<sequence length="37" mass="4076">MEYDNSQATVRGTDTLLHNYFNSSGGTPITNSEGREI</sequence>